<protein>
    <submittedName>
        <fullName evidence="1">Uncharacterized protein</fullName>
    </submittedName>
</protein>
<evidence type="ECO:0000313" key="2">
    <source>
        <dbReference type="Proteomes" id="UP000342249"/>
    </source>
</evidence>
<gene>
    <name evidence="1" type="ORF">E4V82_07290</name>
</gene>
<accession>A0A5N7IZJ7</accession>
<evidence type="ECO:0000313" key="1">
    <source>
        <dbReference type="EMBL" id="MPQ61915.1"/>
    </source>
</evidence>
<reference evidence="1 2" key="1">
    <citation type="journal article" date="2019" name="Lett. Appl. Microbiol.">
        <title>A case of 'blown pack' spoilage of vacuum-packaged pork likely associated with Clostridium estertheticum in Canada.</title>
        <authorList>
            <person name="Zhang P."/>
            <person name="Ward P."/>
            <person name="McMullen L.M."/>
            <person name="Yang X."/>
        </authorList>
    </citation>
    <scope>NUCLEOTIDE SEQUENCE [LARGE SCALE GENOMIC DNA]</scope>
    <source>
        <strain evidence="1 2">MA19</strain>
    </source>
</reference>
<dbReference type="EMBL" id="SPSF01000016">
    <property type="protein sequence ID" value="MPQ61915.1"/>
    <property type="molecule type" value="Genomic_DNA"/>
</dbReference>
<proteinExistence type="predicted"/>
<comment type="caution">
    <text evidence="1">The sequence shown here is derived from an EMBL/GenBank/DDBJ whole genome shotgun (WGS) entry which is preliminary data.</text>
</comment>
<sequence>MNVYDFLSHEVTRLPKENNSSEDFLIFINKIFDEYIRELDELDIDYKKENKIDKTIIKKLCNTISATI</sequence>
<dbReference type="AlphaFoldDB" id="A0A5N7IZJ7"/>
<dbReference type="RefSeq" id="WP_152751620.1">
    <property type="nucleotide sequence ID" value="NZ_SPSE01000018.1"/>
</dbReference>
<name>A0A5N7IZJ7_9CLOT</name>
<organism evidence="1 2">
    <name type="scientific">Clostridium estertheticum</name>
    <dbReference type="NCBI Taxonomy" id="238834"/>
    <lineage>
        <taxon>Bacteria</taxon>
        <taxon>Bacillati</taxon>
        <taxon>Bacillota</taxon>
        <taxon>Clostridia</taxon>
        <taxon>Eubacteriales</taxon>
        <taxon>Clostridiaceae</taxon>
        <taxon>Clostridium</taxon>
    </lineage>
</organism>
<dbReference type="Proteomes" id="UP000342249">
    <property type="component" value="Unassembled WGS sequence"/>
</dbReference>